<dbReference type="GO" id="GO:0032259">
    <property type="term" value="P:methylation"/>
    <property type="evidence" value="ECO:0007669"/>
    <property type="project" value="UniProtKB-KW"/>
</dbReference>
<evidence type="ECO:0000313" key="3">
    <source>
        <dbReference type="Proteomes" id="UP000319894"/>
    </source>
</evidence>
<dbReference type="InterPro" id="IPR029063">
    <property type="entry name" value="SAM-dependent_MTases_sf"/>
</dbReference>
<gene>
    <name evidence="2" type="ORF">DP107_01780</name>
</gene>
<dbReference type="GO" id="GO:0008168">
    <property type="term" value="F:methyltransferase activity"/>
    <property type="evidence" value="ECO:0007669"/>
    <property type="project" value="UniProtKB-KW"/>
</dbReference>
<sequence>MSSVAAFYGDNAALYDRIATLPPVGRWRARAVAALDLDPGDTVVEMGCGTGANLPYLRTAVGPSGRVVGVDLTGPLLERARDRIAREGWTNVHAVRGDATVPPVAAADGLLATFVVGLLADPAAAVGDWCDVVAATGGGRLALVDATASSHPTGRLLNPAFRAFVAAGAPSSSPGDVVRALAPGSDLDAPLRERVGASRRALAARATDRRYETMGVGFVGVLSGTV</sequence>
<name>A0A554NF16_9EURY</name>
<dbReference type="OrthoDB" id="182741at2157"/>
<organism evidence="2 3">
    <name type="scientific">Haloglomus irregulare</name>
    <dbReference type="NCBI Taxonomy" id="2234134"/>
    <lineage>
        <taxon>Archaea</taxon>
        <taxon>Methanobacteriati</taxon>
        <taxon>Methanobacteriota</taxon>
        <taxon>Stenosarchaea group</taxon>
        <taxon>Halobacteria</taxon>
        <taxon>Halobacteriales</taxon>
        <taxon>Natronomonadaceae</taxon>
        <taxon>Haloglomus</taxon>
    </lineage>
</organism>
<comment type="caution">
    <text evidence="2">The sequence shown here is derived from an EMBL/GenBank/DDBJ whole genome shotgun (WGS) entry which is preliminary data.</text>
</comment>
<dbReference type="Gene3D" id="3.40.50.150">
    <property type="entry name" value="Vaccinia Virus protein VP39"/>
    <property type="match status" value="1"/>
</dbReference>
<evidence type="ECO:0000259" key="1">
    <source>
        <dbReference type="Pfam" id="PF13649"/>
    </source>
</evidence>
<dbReference type="EMBL" id="QMDX01000001">
    <property type="protein sequence ID" value="TSD15938.1"/>
    <property type="molecule type" value="Genomic_DNA"/>
</dbReference>
<accession>A0A554NF16</accession>
<dbReference type="Proteomes" id="UP000319894">
    <property type="component" value="Unassembled WGS sequence"/>
</dbReference>
<dbReference type="InterPro" id="IPR041698">
    <property type="entry name" value="Methyltransf_25"/>
</dbReference>
<dbReference type="Pfam" id="PF13649">
    <property type="entry name" value="Methyltransf_25"/>
    <property type="match status" value="1"/>
</dbReference>
<keyword evidence="2" id="KW-0489">Methyltransferase</keyword>
<dbReference type="SUPFAM" id="SSF53335">
    <property type="entry name" value="S-adenosyl-L-methionine-dependent methyltransferases"/>
    <property type="match status" value="1"/>
</dbReference>
<dbReference type="CDD" id="cd02440">
    <property type="entry name" value="AdoMet_MTases"/>
    <property type="match status" value="1"/>
</dbReference>
<dbReference type="AlphaFoldDB" id="A0A554NF16"/>
<keyword evidence="3" id="KW-1185">Reference proteome</keyword>
<proteinExistence type="predicted"/>
<evidence type="ECO:0000313" key="2">
    <source>
        <dbReference type="EMBL" id="TSD15938.1"/>
    </source>
</evidence>
<reference evidence="2 3" key="1">
    <citation type="submission" date="2018-06" db="EMBL/GenBank/DDBJ databases">
        <title>Natronomonas sp. F16-60 a new haloarchaeon isolated from a solar saltern of Isla Cristina, Huelva, Spain.</title>
        <authorList>
            <person name="Duran-Viseras A."/>
            <person name="Sanchez-Porro C."/>
            <person name="Ventosa A."/>
        </authorList>
    </citation>
    <scope>NUCLEOTIDE SEQUENCE [LARGE SCALE GENOMIC DNA]</scope>
    <source>
        <strain evidence="2 3">F16-60</strain>
    </source>
</reference>
<protein>
    <submittedName>
        <fullName evidence="2">Alkanonic acid methyltransferase</fullName>
    </submittedName>
</protein>
<dbReference type="RefSeq" id="WP_144260413.1">
    <property type="nucleotide sequence ID" value="NZ_QMDX01000001.1"/>
</dbReference>
<dbReference type="InParanoid" id="A0A554NF16"/>
<feature type="domain" description="Methyltransferase" evidence="1">
    <location>
        <begin position="43"/>
        <end position="134"/>
    </location>
</feature>
<keyword evidence="2" id="KW-0808">Transferase</keyword>